<evidence type="ECO:0000256" key="1">
    <source>
        <dbReference type="SAM" id="Phobius"/>
    </source>
</evidence>
<dbReference type="RefSeq" id="WP_248355051.1">
    <property type="nucleotide sequence ID" value="NZ_AP025591.1"/>
</dbReference>
<evidence type="ECO:0000313" key="2">
    <source>
        <dbReference type="EMBL" id="BDG05864.1"/>
    </source>
</evidence>
<dbReference type="Proteomes" id="UP001162891">
    <property type="component" value="Chromosome"/>
</dbReference>
<proteinExistence type="predicted"/>
<keyword evidence="1" id="KW-0812">Transmembrane</keyword>
<keyword evidence="1" id="KW-0472">Membrane</keyword>
<accession>A0ABM7X262</accession>
<keyword evidence="1" id="KW-1133">Transmembrane helix</keyword>
<evidence type="ECO:0000313" key="3">
    <source>
        <dbReference type="Proteomes" id="UP001162891"/>
    </source>
</evidence>
<organism evidence="2 3">
    <name type="scientific">Anaeromyxobacter oryzae</name>
    <dbReference type="NCBI Taxonomy" id="2918170"/>
    <lineage>
        <taxon>Bacteria</taxon>
        <taxon>Pseudomonadati</taxon>
        <taxon>Myxococcota</taxon>
        <taxon>Myxococcia</taxon>
        <taxon>Myxococcales</taxon>
        <taxon>Cystobacterineae</taxon>
        <taxon>Anaeromyxobacteraceae</taxon>
        <taxon>Anaeromyxobacter</taxon>
    </lineage>
</organism>
<keyword evidence="3" id="KW-1185">Reference proteome</keyword>
<protein>
    <submittedName>
        <fullName evidence="2">Uncharacterized protein</fullName>
    </submittedName>
</protein>
<dbReference type="EMBL" id="AP025591">
    <property type="protein sequence ID" value="BDG05864.1"/>
    <property type="molecule type" value="Genomic_DNA"/>
</dbReference>
<feature type="transmembrane region" description="Helical" evidence="1">
    <location>
        <begin position="39"/>
        <end position="63"/>
    </location>
</feature>
<sequence length="82" mass="8759">MFGISKLTIRRLVLISAVLTLVSLGLMVVSILFPSPLLLVMAMSLGQLFGTSSLALYLLAIVLDLQGVGEHDELGAREESES</sequence>
<feature type="transmembrane region" description="Helical" evidence="1">
    <location>
        <begin position="12"/>
        <end position="33"/>
    </location>
</feature>
<name>A0ABM7X262_9BACT</name>
<gene>
    <name evidence="2" type="ORF">AMOR_48600</name>
</gene>
<reference evidence="3" key="1">
    <citation type="journal article" date="2022" name="Int. J. Syst. Evol. Microbiol.">
        <title>Anaeromyxobacter oryzae sp. nov., Anaeromyxobacter diazotrophicus sp. nov. and Anaeromyxobacter paludicola sp. nov., isolated from paddy soils.</title>
        <authorList>
            <person name="Itoh H."/>
            <person name="Xu Z."/>
            <person name="Mise K."/>
            <person name="Masuda Y."/>
            <person name="Ushijima N."/>
            <person name="Hayakawa C."/>
            <person name="Shiratori Y."/>
            <person name="Senoo K."/>
        </authorList>
    </citation>
    <scope>NUCLEOTIDE SEQUENCE [LARGE SCALE GENOMIC DNA]</scope>
    <source>
        <strain evidence="3">Red232</strain>
    </source>
</reference>